<evidence type="ECO:0000256" key="2">
    <source>
        <dbReference type="ARBA" id="ARBA00022448"/>
    </source>
</evidence>
<keyword evidence="13" id="KW-0675">Receptor</keyword>
<dbReference type="Gene3D" id="2.170.130.10">
    <property type="entry name" value="TonB-dependent receptor, plug domain"/>
    <property type="match status" value="1"/>
</dbReference>
<dbReference type="Pfam" id="PF13715">
    <property type="entry name" value="CarbopepD_reg_2"/>
    <property type="match status" value="1"/>
</dbReference>
<feature type="signal peptide" evidence="10">
    <location>
        <begin position="1"/>
        <end position="21"/>
    </location>
</feature>
<dbReference type="GO" id="GO:0009279">
    <property type="term" value="C:cell outer membrane"/>
    <property type="evidence" value="ECO:0007669"/>
    <property type="project" value="UniProtKB-SubCell"/>
</dbReference>
<dbReference type="Proteomes" id="UP000309872">
    <property type="component" value="Unassembled WGS sequence"/>
</dbReference>
<protein>
    <submittedName>
        <fullName evidence="13">TonB-dependent receptor</fullName>
    </submittedName>
</protein>
<dbReference type="Pfam" id="PF00593">
    <property type="entry name" value="TonB_dep_Rec_b-barrel"/>
    <property type="match status" value="1"/>
</dbReference>
<dbReference type="SUPFAM" id="SSF56935">
    <property type="entry name" value="Porins"/>
    <property type="match status" value="1"/>
</dbReference>
<dbReference type="InterPro" id="IPR000531">
    <property type="entry name" value="Beta-barrel_TonB"/>
</dbReference>
<dbReference type="Pfam" id="PF07715">
    <property type="entry name" value="Plug"/>
    <property type="match status" value="1"/>
</dbReference>
<evidence type="ECO:0000259" key="11">
    <source>
        <dbReference type="Pfam" id="PF00593"/>
    </source>
</evidence>
<dbReference type="InterPro" id="IPR012910">
    <property type="entry name" value="Plug_dom"/>
</dbReference>
<gene>
    <name evidence="13" type="ORF">FAZ19_10090</name>
</gene>
<evidence type="ECO:0000259" key="12">
    <source>
        <dbReference type="Pfam" id="PF07715"/>
    </source>
</evidence>
<organism evidence="13 14">
    <name type="scientific">Sphingobacterium alkalisoli</name>
    <dbReference type="NCBI Taxonomy" id="1874115"/>
    <lineage>
        <taxon>Bacteria</taxon>
        <taxon>Pseudomonadati</taxon>
        <taxon>Bacteroidota</taxon>
        <taxon>Sphingobacteriia</taxon>
        <taxon>Sphingobacteriales</taxon>
        <taxon>Sphingobacteriaceae</taxon>
        <taxon>Sphingobacterium</taxon>
    </lineage>
</organism>
<evidence type="ECO:0000256" key="8">
    <source>
        <dbReference type="PROSITE-ProRule" id="PRU01360"/>
    </source>
</evidence>
<feature type="chain" id="PRO_5020704876" evidence="10">
    <location>
        <begin position="22"/>
        <end position="1133"/>
    </location>
</feature>
<dbReference type="EMBL" id="SUKA01000003">
    <property type="protein sequence ID" value="TJY65482.1"/>
    <property type="molecule type" value="Genomic_DNA"/>
</dbReference>
<dbReference type="RefSeq" id="WP_136820611.1">
    <property type="nucleotide sequence ID" value="NZ_BMJX01000003.1"/>
</dbReference>
<keyword evidence="5 9" id="KW-0798">TonB box</keyword>
<name>A0A4U0H595_9SPHI</name>
<dbReference type="InterPro" id="IPR023996">
    <property type="entry name" value="TonB-dep_OMP_SusC/RagA"/>
</dbReference>
<evidence type="ECO:0000313" key="13">
    <source>
        <dbReference type="EMBL" id="TJY65482.1"/>
    </source>
</evidence>
<keyword evidence="10" id="KW-0732">Signal</keyword>
<comment type="similarity">
    <text evidence="8 9">Belongs to the TonB-dependent receptor family.</text>
</comment>
<evidence type="ECO:0000256" key="4">
    <source>
        <dbReference type="ARBA" id="ARBA00022692"/>
    </source>
</evidence>
<comment type="subcellular location">
    <subcellularLocation>
        <location evidence="1 8">Cell outer membrane</location>
        <topology evidence="1 8">Multi-pass membrane protein</topology>
    </subcellularLocation>
</comment>
<dbReference type="InterPro" id="IPR039426">
    <property type="entry name" value="TonB-dep_rcpt-like"/>
</dbReference>
<comment type="caution">
    <text evidence="13">The sequence shown here is derived from an EMBL/GenBank/DDBJ whole genome shotgun (WGS) entry which is preliminary data.</text>
</comment>
<keyword evidence="4 8" id="KW-0812">Transmembrane</keyword>
<accession>A0A4U0H595</accession>
<evidence type="ECO:0000256" key="3">
    <source>
        <dbReference type="ARBA" id="ARBA00022452"/>
    </source>
</evidence>
<keyword evidence="14" id="KW-1185">Reference proteome</keyword>
<keyword evidence="7 8" id="KW-0998">Cell outer membrane</keyword>
<evidence type="ECO:0000313" key="14">
    <source>
        <dbReference type="Proteomes" id="UP000309872"/>
    </source>
</evidence>
<dbReference type="InterPro" id="IPR036942">
    <property type="entry name" value="Beta-barrel_TonB_sf"/>
</dbReference>
<dbReference type="InterPro" id="IPR023997">
    <property type="entry name" value="TonB-dep_OMP_SusC/RagA_CS"/>
</dbReference>
<dbReference type="NCBIfam" id="TIGR04056">
    <property type="entry name" value="OMP_RagA_SusC"/>
    <property type="match status" value="1"/>
</dbReference>
<dbReference type="PROSITE" id="PS52016">
    <property type="entry name" value="TONB_DEPENDENT_REC_3"/>
    <property type="match status" value="1"/>
</dbReference>
<dbReference type="AlphaFoldDB" id="A0A4U0H595"/>
<dbReference type="OrthoDB" id="9768177at2"/>
<evidence type="ECO:0000256" key="9">
    <source>
        <dbReference type="RuleBase" id="RU003357"/>
    </source>
</evidence>
<dbReference type="InterPro" id="IPR008969">
    <property type="entry name" value="CarboxyPept-like_regulatory"/>
</dbReference>
<sequence length="1133" mass="126696">MKLSFFLSAFVFLQASATSFAQKINLQIKSASIDEVFFKLTQQTGHTFTADAELIRNLRPISLTVKDATIREVLDHCFAEQNVHISYDTAHKIVVISKANNRKRTVAPPPIAVRGRVLDSQGKPLAGALISIKGSDAKIVSDLHGDFLIEVPNTTSILLVTFIGYQPQELKIGNQTDITVQMKIVQQDIDQVVVVGYGIVDRKDLTGSVGQVKMDDLIKAPVASFDEALAGRVAGVQVSSGDGQPGSGVNIVIRGASSLTQDNSPLYVIDGFPIEDPTSAALNPQDILSIDILKDASATAIYGSRAANGVIIIETKKGKPGKTVIALNASTGLQRVTKTMDLMDPYEFVRMQIELDPEIAENRYLNDRTLDSYKNEHGYDWQDEMFKNASLQNYNLSLSGGHQQTNYMISGSFFDQGGALINSGLKRLQGRFNIDHQVSDRLKVGLNTNYSALKTHGRIVSEPGTSGSASSYLLYSIWGYRPIAGGDFDLLDSFLDPDVDEANDFRVNPLISTKNEFIEAHNKNLATNAYATYKITDELTFKASGGFTSRVIRDDSFFNSQTSRGTPLLPTNTRGVHGSINYTETNSWLSENTLRFNKQVKRHLFDILGGITLQGRTKNIHGFTATNVPNETLGISGLDEGTPFMNTSQISDNRLLSFLGRVNYNYKYKYYLTANFRADGSSKFFSGHRWGYFPSVAGAWRMGREDFMQHLDFISESKLRLSYGATGNNRIDDYAPFASLSFNPPADYGNHLPHYSFGNQTPQKGVIPLSILNPDLKWETSTQLDIGYDLGLFNDRITLAADVYRKDTHDLLLYANMPYFTGFPRVYMNIGKVRNQGLELTLNTVNIEKDNFKWSSNFNISFNRNKILALNGDETELFNTIPWEVAYTSAPLYQTKVGQPISQLFGYIWDGVYQYDDFNLVDDQYILKEDITRNGSTNVQPGDIKYRDLNGDLNMTDDDRTVIGNPIPKHTGGFSNNFHYKNFNVHAFFQWSYGNDIMNANRIIFEGNALNYMNLNQYANYTDRWTPQNPSNTLARLDGQGPRGVYSSRTVEDGSFIRLKTFSLGYELPANFLNKLNINSAQLSLSAQNLITWTNYSGMDPEVSVRYSALTQGFDYSAYPRARTYTFDVRFNF</sequence>
<dbReference type="NCBIfam" id="TIGR04057">
    <property type="entry name" value="SusC_RagA_signa"/>
    <property type="match status" value="1"/>
</dbReference>
<evidence type="ECO:0000256" key="7">
    <source>
        <dbReference type="ARBA" id="ARBA00023237"/>
    </source>
</evidence>
<proteinExistence type="inferred from homology"/>
<dbReference type="InterPro" id="IPR037066">
    <property type="entry name" value="Plug_dom_sf"/>
</dbReference>
<evidence type="ECO:0000256" key="6">
    <source>
        <dbReference type="ARBA" id="ARBA00023136"/>
    </source>
</evidence>
<dbReference type="Gene3D" id="2.60.40.1120">
    <property type="entry name" value="Carboxypeptidase-like, regulatory domain"/>
    <property type="match status" value="1"/>
</dbReference>
<keyword evidence="6 8" id="KW-0472">Membrane</keyword>
<keyword evidence="3 8" id="KW-1134">Transmembrane beta strand</keyword>
<reference evidence="13 14" key="1">
    <citation type="submission" date="2019-04" db="EMBL/GenBank/DDBJ databases">
        <title>Sphingobacterium olei sp. nov., isolated from oil-contaminated soil.</title>
        <authorList>
            <person name="Liu B."/>
        </authorList>
    </citation>
    <scope>NUCLEOTIDE SEQUENCE [LARGE SCALE GENOMIC DNA]</scope>
    <source>
        <strain evidence="13 14">Y3L14</strain>
    </source>
</reference>
<feature type="domain" description="TonB-dependent receptor plug" evidence="12">
    <location>
        <begin position="202"/>
        <end position="310"/>
    </location>
</feature>
<feature type="domain" description="TonB-dependent receptor-like beta-barrel" evidence="11">
    <location>
        <begin position="502"/>
        <end position="1090"/>
    </location>
</feature>
<evidence type="ECO:0000256" key="10">
    <source>
        <dbReference type="SAM" id="SignalP"/>
    </source>
</evidence>
<evidence type="ECO:0000256" key="1">
    <source>
        <dbReference type="ARBA" id="ARBA00004571"/>
    </source>
</evidence>
<dbReference type="SUPFAM" id="SSF49464">
    <property type="entry name" value="Carboxypeptidase regulatory domain-like"/>
    <property type="match status" value="1"/>
</dbReference>
<evidence type="ECO:0000256" key="5">
    <source>
        <dbReference type="ARBA" id="ARBA00023077"/>
    </source>
</evidence>
<dbReference type="FunFam" id="2.170.130.10:FF:000008">
    <property type="entry name" value="SusC/RagA family TonB-linked outer membrane protein"/>
    <property type="match status" value="1"/>
</dbReference>
<keyword evidence="2 8" id="KW-0813">Transport</keyword>
<dbReference type="Gene3D" id="2.40.170.20">
    <property type="entry name" value="TonB-dependent receptor, beta-barrel domain"/>
    <property type="match status" value="1"/>
</dbReference>